<keyword evidence="5" id="KW-0645">Protease</keyword>
<protein>
    <submittedName>
        <fullName evidence="5">Carboxypeptidase D (Trinotate prediction)</fullName>
    </submittedName>
</protein>
<dbReference type="GO" id="GO:0004181">
    <property type="term" value="F:metallocarboxypeptidase activity"/>
    <property type="evidence" value="ECO:0007669"/>
    <property type="project" value="InterPro"/>
</dbReference>
<accession>A0A6B2FZB1</accession>
<keyword evidence="5" id="KW-0378">Hydrolase</keyword>
<dbReference type="EMBL" id="GHBR01000049">
    <property type="protein sequence ID" value="NDJ95656.1"/>
    <property type="molecule type" value="Transcribed_RNA"/>
</dbReference>
<reference evidence="5" key="1">
    <citation type="submission" date="2018-11" db="EMBL/GenBank/DDBJ databases">
        <title>Myxobolus squamalis genome and transcriptome.</title>
        <authorList>
            <person name="Yahalomi D."/>
            <person name="Atkinson S.D."/>
            <person name="Neuhof M."/>
            <person name="Chang E.S."/>
            <person name="Philippe H."/>
            <person name="Cartwright P."/>
            <person name="Bartholomew J.L."/>
            <person name="Huchon D."/>
        </authorList>
    </citation>
    <scope>NUCLEOTIDE SEQUENCE</scope>
    <source>
        <strain evidence="5">71B08</strain>
        <tissue evidence="5">Whole</tissue>
    </source>
</reference>
<dbReference type="Pfam" id="PF00246">
    <property type="entry name" value="Peptidase_M14"/>
    <property type="match status" value="1"/>
</dbReference>
<proteinExistence type="inferred from homology"/>
<dbReference type="GO" id="GO:0008270">
    <property type="term" value="F:zinc ion binding"/>
    <property type="evidence" value="ECO:0007669"/>
    <property type="project" value="InterPro"/>
</dbReference>
<dbReference type="PANTHER" id="PTHR11532:SF73">
    <property type="entry name" value="CARBOXYPEPTIDASE D"/>
    <property type="match status" value="1"/>
</dbReference>
<feature type="chain" id="PRO_5025683741" evidence="3">
    <location>
        <begin position="23"/>
        <end position="221"/>
    </location>
</feature>
<dbReference type="SUPFAM" id="SSF53187">
    <property type="entry name" value="Zn-dependent exopeptidases"/>
    <property type="match status" value="1"/>
</dbReference>
<dbReference type="InterPro" id="IPR050753">
    <property type="entry name" value="Peptidase_M14_domain"/>
</dbReference>
<sequence length="221" mass="25565">MKLAFITTLIVLLLVQMKITMCRYRARKLKSTAPVIPKRVVTHKWDDDPEQKPIPQKIPAQEITRNPKQNSAARQILSLKSIQQSIRSWEKKSYEEMSWLLEYLNRSCAPYAHLYSIGSSVQNREIWVLALSDNPSIHEVGEPEVKIIGNIHGNEDVGREVILHLLDYICSNIENDSELDSIVRNTRIHFLPSLNPDGSYFFSYIRIGNGAFASRKWQKYR</sequence>
<feature type="domain" description="Peptidase M14" evidence="4">
    <location>
        <begin position="90"/>
        <end position="221"/>
    </location>
</feature>
<dbReference type="PANTHER" id="PTHR11532">
    <property type="entry name" value="PROTEASE M14 CARBOXYPEPTIDASE"/>
    <property type="match status" value="1"/>
</dbReference>
<feature type="signal peptide" evidence="3">
    <location>
        <begin position="1"/>
        <end position="22"/>
    </location>
</feature>
<evidence type="ECO:0000313" key="5">
    <source>
        <dbReference type="EMBL" id="NDJ95656.1"/>
    </source>
</evidence>
<dbReference type="AlphaFoldDB" id="A0A6B2FZB1"/>
<organism evidence="5">
    <name type="scientific">Myxobolus squamalis</name>
    <name type="common">Myxosporean</name>
    <dbReference type="NCBI Taxonomy" id="59785"/>
    <lineage>
        <taxon>Eukaryota</taxon>
        <taxon>Metazoa</taxon>
        <taxon>Cnidaria</taxon>
        <taxon>Myxozoa</taxon>
        <taxon>Myxosporea</taxon>
        <taxon>Bivalvulida</taxon>
        <taxon>Platysporina</taxon>
        <taxon>Myxobolidae</taxon>
        <taxon>Myxobolus</taxon>
    </lineage>
</organism>
<dbReference type="InterPro" id="IPR057246">
    <property type="entry name" value="CARBOXYPEPT_ZN_1"/>
</dbReference>
<comment type="caution">
    <text evidence="2">Lacks conserved residue(s) required for the propagation of feature annotation.</text>
</comment>
<name>A0A6B2FZB1_MYXSQ</name>
<keyword evidence="3" id="KW-0732">Signal</keyword>
<dbReference type="Gene3D" id="3.40.630.10">
    <property type="entry name" value="Zn peptidases"/>
    <property type="match status" value="1"/>
</dbReference>
<dbReference type="PROSITE" id="PS00132">
    <property type="entry name" value="CARBOXYPEPT_ZN_1"/>
    <property type="match status" value="1"/>
</dbReference>
<dbReference type="PROSITE" id="PS52035">
    <property type="entry name" value="PEPTIDASE_M14"/>
    <property type="match status" value="1"/>
</dbReference>
<comment type="similarity">
    <text evidence="1 2">Belongs to the peptidase M14 family.</text>
</comment>
<keyword evidence="5" id="KW-0121">Carboxypeptidase</keyword>
<dbReference type="GO" id="GO:0006518">
    <property type="term" value="P:peptide metabolic process"/>
    <property type="evidence" value="ECO:0007669"/>
    <property type="project" value="TreeGrafter"/>
</dbReference>
<dbReference type="PRINTS" id="PR00765">
    <property type="entry name" value="CRBOXYPTASEA"/>
</dbReference>
<dbReference type="GO" id="GO:0005615">
    <property type="term" value="C:extracellular space"/>
    <property type="evidence" value="ECO:0007669"/>
    <property type="project" value="TreeGrafter"/>
</dbReference>
<evidence type="ECO:0000256" key="3">
    <source>
        <dbReference type="SAM" id="SignalP"/>
    </source>
</evidence>
<evidence type="ECO:0000256" key="2">
    <source>
        <dbReference type="PROSITE-ProRule" id="PRU01379"/>
    </source>
</evidence>
<dbReference type="InterPro" id="IPR000834">
    <property type="entry name" value="Peptidase_M14"/>
</dbReference>
<evidence type="ECO:0000256" key="1">
    <source>
        <dbReference type="ARBA" id="ARBA00005988"/>
    </source>
</evidence>
<evidence type="ECO:0000259" key="4">
    <source>
        <dbReference type="PROSITE" id="PS52035"/>
    </source>
</evidence>
<dbReference type="GO" id="GO:0016485">
    <property type="term" value="P:protein processing"/>
    <property type="evidence" value="ECO:0007669"/>
    <property type="project" value="TreeGrafter"/>
</dbReference>